<protein>
    <submittedName>
        <fullName evidence="2">Uncharacterized protein</fullName>
    </submittedName>
</protein>
<evidence type="ECO:0000313" key="2">
    <source>
        <dbReference type="EMBL" id="KYM79174.1"/>
    </source>
</evidence>
<dbReference type="Proteomes" id="UP000078540">
    <property type="component" value="Unassembled WGS sequence"/>
</dbReference>
<proteinExistence type="predicted"/>
<dbReference type="EMBL" id="KQ976618">
    <property type="protein sequence ID" value="KYM79174.1"/>
    <property type="molecule type" value="Genomic_DNA"/>
</dbReference>
<evidence type="ECO:0000313" key="3">
    <source>
        <dbReference type="Proteomes" id="UP000078540"/>
    </source>
</evidence>
<keyword evidence="3" id="KW-1185">Reference proteome</keyword>
<sequence>MVKSMFSERMDMKMEWSRQTKMETGEKGDRTQEKINEKIRLGVSKKED</sequence>
<dbReference type="AlphaFoldDB" id="A0A195B4Q9"/>
<evidence type="ECO:0000256" key="1">
    <source>
        <dbReference type="SAM" id="MobiDB-lite"/>
    </source>
</evidence>
<name>A0A195B4Q9_9HYME</name>
<organism evidence="2 3">
    <name type="scientific">Atta colombica</name>
    <dbReference type="NCBI Taxonomy" id="520822"/>
    <lineage>
        <taxon>Eukaryota</taxon>
        <taxon>Metazoa</taxon>
        <taxon>Ecdysozoa</taxon>
        <taxon>Arthropoda</taxon>
        <taxon>Hexapoda</taxon>
        <taxon>Insecta</taxon>
        <taxon>Pterygota</taxon>
        <taxon>Neoptera</taxon>
        <taxon>Endopterygota</taxon>
        <taxon>Hymenoptera</taxon>
        <taxon>Apocrita</taxon>
        <taxon>Aculeata</taxon>
        <taxon>Formicoidea</taxon>
        <taxon>Formicidae</taxon>
        <taxon>Myrmicinae</taxon>
        <taxon>Atta</taxon>
    </lineage>
</organism>
<feature type="region of interest" description="Disordered" evidence="1">
    <location>
        <begin position="1"/>
        <end position="48"/>
    </location>
</feature>
<accession>A0A195B4Q9</accession>
<reference evidence="2 3" key="1">
    <citation type="submission" date="2015-09" db="EMBL/GenBank/DDBJ databases">
        <title>Atta colombica WGS genome.</title>
        <authorList>
            <person name="Nygaard S."/>
            <person name="Hu H."/>
            <person name="Boomsma J."/>
            <person name="Zhang G."/>
        </authorList>
    </citation>
    <scope>NUCLEOTIDE SEQUENCE [LARGE SCALE GENOMIC DNA]</scope>
    <source>
        <strain evidence="2">Treedump-2</strain>
        <tissue evidence="2">Whole body</tissue>
    </source>
</reference>
<gene>
    <name evidence="2" type="ORF">ALC53_10338</name>
</gene>